<keyword evidence="1" id="KW-0067">ATP-binding</keyword>
<dbReference type="AlphaFoldDB" id="A0A5S4TFK8"/>
<feature type="non-terminal residue" evidence="1">
    <location>
        <position position="30"/>
    </location>
</feature>
<evidence type="ECO:0000313" key="2">
    <source>
        <dbReference type="Proteomes" id="UP000324058"/>
    </source>
</evidence>
<dbReference type="GO" id="GO:0005524">
    <property type="term" value="F:ATP binding"/>
    <property type="evidence" value="ECO:0007669"/>
    <property type="project" value="UniProtKB-KW"/>
</dbReference>
<keyword evidence="1" id="KW-0547">Nucleotide-binding</keyword>
<protein>
    <submittedName>
        <fullName evidence="1">ABC transporter ATP-binding protein</fullName>
    </submittedName>
</protein>
<dbReference type="EMBL" id="SJLL01000417">
    <property type="protein sequence ID" value="TYK93504.1"/>
    <property type="molecule type" value="Genomic_DNA"/>
</dbReference>
<reference evidence="1 2" key="1">
    <citation type="submission" date="2019-02" db="EMBL/GenBank/DDBJ databases">
        <title>Novel genomic isolates of S. pyogenes and S. dysgalactiae subsp. equisimilis associated to necrotising fasciitis (NSTI).</title>
        <authorList>
            <person name="Barrantes I."/>
        </authorList>
    </citation>
    <scope>NUCLEOTIDE SEQUENCE [LARGE SCALE GENOMIC DNA]</scope>
    <source>
        <strain evidence="1 2">SPY2028</strain>
    </source>
</reference>
<evidence type="ECO:0000313" key="1">
    <source>
        <dbReference type="EMBL" id="TYK93504.1"/>
    </source>
</evidence>
<dbReference type="Proteomes" id="UP000324058">
    <property type="component" value="Unassembled WGS sequence"/>
</dbReference>
<gene>
    <name evidence="1" type="ORF">E0F66_12040</name>
</gene>
<comment type="caution">
    <text evidence="1">The sequence shown here is derived from an EMBL/GenBank/DDBJ whole genome shotgun (WGS) entry which is preliminary data.</text>
</comment>
<name>A0A5S4TFK8_STRPY</name>
<sequence length="30" mass="3182">MNALLKVENATMRFGGLVALNDISFSVGRG</sequence>
<organism evidence="1 2">
    <name type="scientific">Streptococcus pyogenes</name>
    <dbReference type="NCBI Taxonomy" id="1314"/>
    <lineage>
        <taxon>Bacteria</taxon>
        <taxon>Bacillati</taxon>
        <taxon>Bacillota</taxon>
        <taxon>Bacilli</taxon>
        <taxon>Lactobacillales</taxon>
        <taxon>Streptococcaceae</taxon>
        <taxon>Streptococcus</taxon>
    </lineage>
</organism>
<proteinExistence type="predicted"/>
<accession>A0A5S4TFK8</accession>